<organism evidence="2 3">
    <name type="scientific">Mycena rosella</name>
    <name type="common">Pink bonnet</name>
    <name type="synonym">Agaricus rosellus</name>
    <dbReference type="NCBI Taxonomy" id="1033263"/>
    <lineage>
        <taxon>Eukaryota</taxon>
        <taxon>Fungi</taxon>
        <taxon>Dikarya</taxon>
        <taxon>Basidiomycota</taxon>
        <taxon>Agaricomycotina</taxon>
        <taxon>Agaricomycetes</taxon>
        <taxon>Agaricomycetidae</taxon>
        <taxon>Agaricales</taxon>
        <taxon>Marasmiineae</taxon>
        <taxon>Mycenaceae</taxon>
        <taxon>Mycena</taxon>
    </lineage>
</organism>
<evidence type="ECO:0000313" key="2">
    <source>
        <dbReference type="EMBL" id="KAJ7696773.1"/>
    </source>
</evidence>
<accession>A0AAD7DPR5</accession>
<comment type="caution">
    <text evidence="2">The sequence shown here is derived from an EMBL/GenBank/DDBJ whole genome shotgun (WGS) entry which is preliminary data.</text>
</comment>
<keyword evidence="3" id="KW-1185">Reference proteome</keyword>
<feature type="compositionally biased region" description="Polar residues" evidence="1">
    <location>
        <begin position="82"/>
        <end position="95"/>
    </location>
</feature>
<dbReference type="EMBL" id="JARKIE010000033">
    <property type="protein sequence ID" value="KAJ7696773.1"/>
    <property type="molecule type" value="Genomic_DNA"/>
</dbReference>
<feature type="region of interest" description="Disordered" evidence="1">
    <location>
        <begin position="77"/>
        <end position="101"/>
    </location>
</feature>
<gene>
    <name evidence="2" type="ORF">B0H17DRAFT_1197881</name>
</gene>
<evidence type="ECO:0000256" key="1">
    <source>
        <dbReference type="SAM" id="MobiDB-lite"/>
    </source>
</evidence>
<sequence>MSVTQQIEALELSIRETDHLFALPLHTEELGRLPIYDSFDYNFTFQSDNNEYQPQSYLDSQYYEGFGPIEREFLSVGDPSSVPGSNFPTTPQSGGTPIGGEIPLDYSFDIPSGDGWRDWSKYLANVNQGGF</sequence>
<reference evidence="2" key="1">
    <citation type="submission" date="2023-03" db="EMBL/GenBank/DDBJ databases">
        <title>Massive genome expansion in bonnet fungi (Mycena s.s.) driven by repeated elements and novel gene families across ecological guilds.</title>
        <authorList>
            <consortium name="Lawrence Berkeley National Laboratory"/>
            <person name="Harder C.B."/>
            <person name="Miyauchi S."/>
            <person name="Viragh M."/>
            <person name="Kuo A."/>
            <person name="Thoen E."/>
            <person name="Andreopoulos B."/>
            <person name="Lu D."/>
            <person name="Skrede I."/>
            <person name="Drula E."/>
            <person name="Henrissat B."/>
            <person name="Morin E."/>
            <person name="Kohler A."/>
            <person name="Barry K."/>
            <person name="LaButti K."/>
            <person name="Morin E."/>
            <person name="Salamov A."/>
            <person name="Lipzen A."/>
            <person name="Mereny Z."/>
            <person name="Hegedus B."/>
            <person name="Baldrian P."/>
            <person name="Stursova M."/>
            <person name="Weitz H."/>
            <person name="Taylor A."/>
            <person name="Grigoriev I.V."/>
            <person name="Nagy L.G."/>
            <person name="Martin F."/>
            <person name="Kauserud H."/>
        </authorList>
    </citation>
    <scope>NUCLEOTIDE SEQUENCE</scope>
    <source>
        <strain evidence="2">CBHHK067</strain>
    </source>
</reference>
<evidence type="ECO:0000313" key="3">
    <source>
        <dbReference type="Proteomes" id="UP001221757"/>
    </source>
</evidence>
<dbReference type="AlphaFoldDB" id="A0AAD7DPR5"/>
<name>A0AAD7DPR5_MYCRO</name>
<dbReference type="Proteomes" id="UP001221757">
    <property type="component" value="Unassembled WGS sequence"/>
</dbReference>
<protein>
    <submittedName>
        <fullName evidence="2">Uncharacterized protein</fullName>
    </submittedName>
</protein>
<proteinExistence type="predicted"/>